<accession>A0A4Y2JST8</accession>
<dbReference type="GO" id="GO:0071897">
    <property type="term" value="P:DNA biosynthetic process"/>
    <property type="evidence" value="ECO:0007669"/>
    <property type="project" value="UniProtKB-ARBA"/>
</dbReference>
<dbReference type="PANTHER" id="PTHR31511">
    <property type="entry name" value="PROTEIN CBG23764"/>
    <property type="match status" value="1"/>
</dbReference>
<dbReference type="SUPFAM" id="SSF56672">
    <property type="entry name" value="DNA/RNA polymerases"/>
    <property type="match status" value="1"/>
</dbReference>
<dbReference type="Proteomes" id="UP000499080">
    <property type="component" value="Unassembled WGS sequence"/>
</dbReference>
<dbReference type="EMBL" id="BGPR01003876">
    <property type="protein sequence ID" value="GBM93471.1"/>
    <property type="molecule type" value="Genomic_DNA"/>
</dbReference>
<proteinExistence type="predicted"/>
<organism evidence="1 2">
    <name type="scientific">Araneus ventricosus</name>
    <name type="common">Orbweaver spider</name>
    <name type="synonym">Epeira ventricosa</name>
    <dbReference type="NCBI Taxonomy" id="182803"/>
    <lineage>
        <taxon>Eukaryota</taxon>
        <taxon>Metazoa</taxon>
        <taxon>Ecdysozoa</taxon>
        <taxon>Arthropoda</taxon>
        <taxon>Chelicerata</taxon>
        <taxon>Arachnida</taxon>
        <taxon>Araneae</taxon>
        <taxon>Araneomorphae</taxon>
        <taxon>Entelegynae</taxon>
        <taxon>Araneoidea</taxon>
        <taxon>Araneidae</taxon>
        <taxon>Araneus</taxon>
    </lineage>
</organism>
<dbReference type="OrthoDB" id="6432665at2759"/>
<dbReference type="InterPro" id="IPR043502">
    <property type="entry name" value="DNA/RNA_pol_sf"/>
</dbReference>
<reference evidence="1 2" key="1">
    <citation type="journal article" date="2019" name="Sci. Rep.">
        <title>Orb-weaving spider Araneus ventricosus genome elucidates the spidroin gene catalogue.</title>
        <authorList>
            <person name="Kono N."/>
            <person name="Nakamura H."/>
            <person name="Ohtoshi R."/>
            <person name="Moran D.A.P."/>
            <person name="Shinohara A."/>
            <person name="Yoshida Y."/>
            <person name="Fujiwara M."/>
            <person name="Mori M."/>
            <person name="Tomita M."/>
            <person name="Arakawa K."/>
        </authorList>
    </citation>
    <scope>NUCLEOTIDE SEQUENCE [LARGE SCALE GENOMIC DNA]</scope>
</reference>
<protein>
    <submittedName>
        <fullName evidence="1">Uncharacterized protein</fullName>
    </submittedName>
</protein>
<evidence type="ECO:0000313" key="2">
    <source>
        <dbReference type="Proteomes" id="UP000499080"/>
    </source>
</evidence>
<gene>
    <name evidence="1" type="ORF">AVEN_215356_1</name>
</gene>
<evidence type="ECO:0000313" key="1">
    <source>
        <dbReference type="EMBL" id="GBM93471.1"/>
    </source>
</evidence>
<dbReference type="PANTHER" id="PTHR31511:SF12">
    <property type="entry name" value="RHO TERMINATION FACTOR N-TERMINAL DOMAIN-CONTAINING PROTEIN"/>
    <property type="match status" value="1"/>
</dbReference>
<comment type="caution">
    <text evidence="1">The sequence shown here is derived from an EMBL/GenBank/DDBJ whole genome shotgun (WGS) entry which is preliminary data.</text>
</comment>
<dbReference type="AlphaFoldDB" id="A0A4Y2JST8"/>
<name>A0A4Y2JST8_ARAVE</name>
<keyword evidence="2" id="KW-1185">Reference proteome</keyword>
<sequence length="138" mass="16337">MNVKFSANRFRGVLDHTLKCVFYAFGVVQGQRRNTCETLRGLSKLIMYNFHYNVMKKEYGDKAELLFTDTDSLTYEVEIEDIYDDMSRHIDINDSSDYPRDHFLFSESNKKKIGCFKDELRSKPIFEFVGLRPKMYTI</sequence>